<dbReference type="Pfam" id="PF07727">
    <property type="entry name" value="RVT_2"/>
    <property type="match status" value="1"/>
</dbReference>
<dbReference type="InterPro" id="IPR043502">
    <property type="entry name" value="DNA/RNA_pol_sf"/>
</dbReference>
<dbReference type="Proteomes" id="UP001454036">
    <property type="component" value="Unassembled WGS sequence"/>
</dbReference>
<dbReference type="PANTHER" id="PTHR11439:SF462">
    <property type="match status" value="1"/>
</dbReference>
<feature type="domain" description="Reverse transcriptase Ty1/copia-type" evidence="1">
    <location>
        <begin position="165"/>
        <end position="401"/>
    </location>
</feature>
<organism evidence="2 3">
    <name type="scientific">Lithospermum erythrorhizon</name>
    <name type="common">Purple gromwell</name>
    <name type="synonym">Lithospermum officinale var. erythrorhizon</name>
    <dbReference type="NCBI Taxonomy" id="34254"/>
    <lineage>
        <taxon>Eukaryota</taxon>
        <taxon>Viridiplantae</taxon>
        <taxon>Streptophyta</taxon>
        <taxon>Embryophyta</taxon>
        <taxon>Tracheophyta</taxon>
        <taxon>Spermatophyta</taxon>
        <taxon>Magnoliopsida</taxon>
        <taxon>eudicotyledons</taxon>
        <taxon>Gunneridae</taxon>
        <taxon>Pentapetalae</taxon>
        <taxon>asterids</taxon>
        <taxon>lamiids</taxon>
        <taxon>Boraginales</taxon>
        <taxon>Boraginaceae</taxon>
        <taxon>Boraginoideae</taxon>
        <taxon>Lithospermeae</taxon>
        <taxon>Lithospermum</taxon>
    </lineage>
</organism>
<dbReference type="EMBL" id="BAABME010004726">
    <property type="protein sequence ID" value="GAA0163351.1"/>
    <property type="molecule type" value="Genomic_DNA"/>
</dbReference>
<dbReference type="AlphaFoldDB" id="A0AAV3QJB2"/>
<dbReference type="SUPFAM" id="SSF56672">
    <property type="entry name" value="DNA/RNA polymerases"/>
    <property type="match status" value="1"/>
</dbReference>
<keyword evidence="3" id="KW-1185">Reference proteome</keyword>
<gene>
    <name evidence="2" type="ORF">LIER_19239</name>
</gene>
<protein>
    <submittedName>
        <fullName evidence="2">Transmembrane signal receptor</fullName>
    </submittedName>
</protein>
<keyword evidence="2" id="KW-0675">Receptor</keyword>
<name>A0AAV3QJB2_LITER</name>
<keyword evidence="2" id="KW-0472">Membrane</keyword>
<evidence type="ECO:0000259" key="1">
    <source>
        <dbReference type="Pfam" id="PF07727"/>
    </source>
</evidence>
<evidence type="ECO:0000313" key="2">
    <source>
        <dbReference type="EMBL" id="GAA0163351.1"/>
    </source>
</evidence>
<sequence>MHSLEEDLLALDMTTTADLGSQLPPETTVVEGLHQGTVETDHVLDGGSFPSTGRKFSEVVCGGVEEYGRGKRRKMPSSKLRDYVTNTVKVMSPSPPSCLPPSVKTSGTSFLITRFVNCNRFSLRHRMFLGAITTGLEPRSYKEAMKDKGWRDAMHYEIQALEANGIWELVQLPPGQRALGSRWVYKVKYNSDGSLERLKARLVVFGNHQIEGIDYTDTFAPVAKMTNVRLFLPVVAVKNWELHQMDVHNAFLHGDLNEEVYMKQPPRFQSRTPGLVCKLRKSLYGLKQAPRCWFAKLDGSLKQYGFTQSYSDYSLFIYTQGKIQINILVYVDDLILSSNNHAALCKFKEYMSCCFHMKDLGVLKYFLGVEVARNGDGIYLCQRKYTLDIIAETCLLGSKPIDFRMEQHHQLACSKSSLLEDAERYQRLVGRLIYLSFTRPDLAYSVHILSQFLQAP</sequence>
<reference evidence="2 3" key="1">
    <citation type="submission" date="2024-01" db="EMBL/GenBank/DDBJ databases">
        <title>The complete chloroplast genome sequence of Lithospermum erythrorhizon: insights into the phylogenetic relationship among Boraginaceae species and the maternal lineages of purple gromwells.</title>
        <authorList>
            <person name="Okada T."/>
            <person name="Watanabe K."/>
        </authorList>
    </citation>
    <scope>NUCLEOTIDE SEQUENCE [LARGE SCALE GENOMIC DNA]</scope>
</reference>
<dbReference type="InterPro" id="IPR013103">
    <property type="entry name" value="RVT_2"/>
</dbReference>
<accession>A0AAV3QJB2</accession>
<keyword evidence="2" id="KW-0812">Transmembrane</keyword>
<proteinExistence type="predicted"/>
<evidence type="ECO:0000313" key="3">
    <source>
        <dbReference type="Proteomes" id="UP001454036"/>
    </source>
</evidence>
<comment type="caution">
    <text evidence="2">The sequence shown here is derived from an EMBL/GenBank/DDBJ whole genome shotgun (WGS) entry which is preliminary data.</text>
</comment>
<dbReference type="PANTHER" id="PTHR11439">
    <property type="entry name" value="GAG-POL-RELATED RETROTRANSPOSON"/>
    <property type="match status" value="1"/>
</dbReference>